<dbReference type="InterPro" id="IPR017801">
    <property type="entry name" value="DUF3738"/>
</dbReference>
<dbReference type="OrthoDB" id="108420at2"/>
<feature type="chain" id="PRO_5023099993" evidence="2">
    <location>
        <begin position="16"/>
        <end position="274"/>
    </location>
</feature>
<dbReference type="Proteomes" id="UP000321820">
    <property type="component" value="Chromosome"/>
</dbReference>
<feature type="signal peptide" evidence="2">
    <location>
        <begin position="1"/>
        <end position="15"/>
    </location>
</feature>
<gene>
    <name evidence="3" type="ORF">FTW19_05300</name>
</gene>
<dbReference type="AlphaFoldDB" id="A0A5B9EBS2"/>
<organism evidence="3 4">
    <name type="scientific">Terriglobus albidus</name>
    <dbReference type="NCBI Taxonomy" id="1592106"/>
    <lineage>
        <taxon>Bacteria</taxon>
        <taxon>Pseudomonadati</taxon>
        <taxon>Acidobacteriota</taxon>
        <taxon>Terriglobia</taxon>
        <taxon>Terriglobales</taxon>
        <taxon>Acidobacteriaceae</taxon>
        <taxon>Terriglobus</taxon>
    </lineage>
</organism>
<proteinExistence type="predicted"/>
<keyword evidence="2" id="KW-0732">Signal</keyword>
<dbReference type="RefSeq" id="WP_147646667.1">
    <property type="nucleotide sequence ID" value="NZ_CP042806.1"/>
</dbReference>
<reference evidence="3 4" key="1">
    <citation type="submission" date="2019-08" db="EMBL/GenBank/DDBJ databases">
        <title>Complete genome sequence of Terriglobus albidus strain ORNL.</title>
        <authorList>
            <person name="Podar M."/>
        </authorList>
    </citation>
    <scope>NUCLEOTIDE SEQUENCE [LARGE SCALE GENOMIC DNA]</scope>
    <source>
        <strain evidence="3 4">ORNL</strain>
    </source>
</reference>
<dbReference type="NCBIfam" id="TIGR03435">
    <property type="entry name" value="Soli_TIGR03435"/>
    <property type="match status" value="1"/>
</dbReference>
<keyword evidence="4" id="KW-1185">Reference proteome</keyword>
<evidence type="ECO:0000313" key="4">
    <source>
        <dbReference type="Proteomes" id="UP000321820"/>
    </source>
</evidence>
<evidence type="ECO:0000256" key="1">
    <source>
        <dbReference type="SAM" id="MobiDB-lite"/>
    </source>
</evidence>
<name>A0A5B9EBS2_9BACT</name>
<evidence type="ECO:0000313" key="3">
    <source>
        <dbReference type="EMBL" id="QEE27476.1"/>
    </source>
</evidence>
<evidence type="ECO:0000256" key="2">
    <source>
        <dbReference type="SAM" id="SignalP"/>
    </source>
</evidence>
<dbReference type="KEGG" id="talb:FTW19_05300"/>
<protein>
    <submittedName>
        <fullName evidence="3">TIGR03435 family protein</fullName>
    </submittedName>
</protein>
<feature type="region of interest" description="Disordered" evidence="1">
    <location>
        <begin position="153"/>
        <end position="177"/>
    </location>
</feature>
<accession>A0A5B9EBS2</accession>
<dbReference type="EMBL" id="CP042806">
    <property type="protein sequence ID" value="QEE27476.1"/>
    <property type="molecule type" value="Genomic_DNA"/>
</dbReference>
<dbReference type="Pfam" id="PF12543">
    <property type="entry name" value="DUF3738"/>
    <property type="match status" value="1"/>
</dbReference>
<sequence>MTRVPSLLVSMLALAAPLCIGQTSQPIADAKFEVVVIKPTPPGSTGNSLLFGQGKMTVHNMPLKDVIKFAYDLKSDSQLLNAPVWVNTDRYEIDAKEDEALSAELMKMGFEGRFTAVREIVRQMLVERFHLETTPQSAEVPIYALVVAKGGAKVTPTPPPTPGEQRNHGWQGRGPGNAEGSAITMDLVARVISNMPEADGRVVINKTNMSGEYDWKLHWTPQSNAATDASSAPAAEAGPTLFTALQEQLGLKLESQKDTVPAVAINHIERPTEN</sequence>